<reference evidence="5 6" key="1">
    <citation type="submission" date="2018-10" db="EMBL/GenBank/DDBJ databases">
        <title>Complete genome sequence of Malassezia restricta CBS 7877.</title>
        <authorList>
            <person name="Morand S.C."/>
            <person name="Bertignac M."/>
            <person name="Iltis A."/>
            <person name="Kolder I."/>
            <person name="Pirovano W."/>
            <person name="Jourdain R."/>
            <person name="Clavaud C."/>
        </authorList>
    </citation>
    <scope>NUCLEOTIDE SEQUENCE [LARGE SCALE GENOMIC DNA]</scope>
    <source>
        <strain evidence="5 6">CBS 7877</strain>
    </source>
</reference>
<evidence type="ECO:0000313" key="5">
    <source>
        <dbReference type="EMBL" id="AYO41418.1"/>
    </source>
</evidence>
<protein>
    <recommendedName>
        <fullName evidence="2">Autophagy-related protein 11</fullName>
    </recommendedName>
</protein>
<organism evidence="5 6">
    <name type="scientific">Malassezia restricta (strain ATCC 96810 / NBRC 103918 / CBS 7877)</name>
    <name type="common">Seborrheic dermatitis infection agent</name>
    <dbReference type="NCBI Taxonomy" id="425264"/>
    <lineage>
        <taxon>Eukaryota</taxon>
        <taxon>Fungi</taxon>
        <taxon>Dikarya</taxon>
        <taxon>Basidiomycota</taxon>
        <taxon>Ustilaginomycotina</taxon>
        <taxon>Malasseziomycetes</taxon>
        <taxon>Malasseziales</taxon>
        <taxon>Malasseziaceae</taxon>
        <taxon>Malassezia</taxon>
    </lineage>
</organism>
<evidence type="ECO:0000256" key="3">
    <source>
        <dbReference type="SAM" id="MobiDB-lite"/>
    </source>
</evidence>
<dbReference type="VEuPathDB" id="FungiDB:DNF11_0468"/>
<dbReference type="GO" id="GO:0005774">
    <property type="term" value="C:vacuolar membrane"/>
    <property type="evidence" value="ECO:0007669"/>
    <property type="project" value="UniProtKB-SubCell"/>
</dbReference>
<dbReference type="GO" id="GO:0034727">
    <property type="term" value="P:piecemeal microautophagy of the nucleus"/>
    <property type="evidence" value="ECO:0007669"/>
    <property type="project" value="TreeGrafter"/>
</dbReference>
<dbReference type="GO" id="GO:0000422">
    <property type="term" value="P:autophagy of mitochondrion"/>
    <property type="evidence" value="ECO:0007669"/>
    <property type="project" value="TreeGrafter"/>
</dbReference>
<dbReference type="GO" id="GO:0061709">
    <property type="term" value="P:reticulophagy"/>
    <property type="evidence" value="ECO:0007669"/>
    <property type="project" value="TreeGrafter"/>
</dbReference>
<gene>
    <name evidence="5" type="primary">ATG11</name>
    <name evidence="5" type="ORF">DNF11_0468</name>
</gene>
<proteinExistence type="inferred from homology"/>
<comment type="subcellular location">
    <subcellularLocation>
        <location evidence="2">Preautophagosomal structure membrane</location>
        <topology evidence="2">Peripheral membrane protein</topology>
    </subcellularLocation>
    <subcellularLocation>
        <location evidence="2">Vacuole membrane</location>
        <topology evidence="2">Peripheral membrane protein</topology>
    </subcellularLocation>
    <text evidence="2">During pexophagy, accumulates in the vacuolar membrane region, where the peroxisomes contact the vacuole.</text>
</comment>
<dbReference type="InterPro" id="IPR040040">
    <property type="entry name" value="ATG11"/>
</dbReference>
<evidence type="ECO:0000259" key="4">
    <source>
        <dbReference type="Pfam" id="PF04108"/>
    </source>
</evidence>
<name>A0A3G2S2P7_MALR7</name>
<feature type="compositionally biased region" description="Acidic residues" evidence="3">
    <location>
        <begin position="571"/>
        <end position="585"/>
    </location>
</feature>
<comment type="function">
    <text evidence="2">Involved in cytoplasm to vacuole transport (Cvt), pexophagy, mitophagy and nucleophagy. Recruits mitochondria for their selective degradation via autophagy (mitophagy) during starvation. Works as scaffold proteins that recruit ATG proteins to the pre-autophagosome (PAS), the site of vesicle/autophagosome formation. Required for the Cvt vesicles completion.</text>
</comment>
<evidence type="ECO:0000256" key="1">
    <source>
        <dbReference type="ARBA" id="ARBA00023006"/>
    </source>
</evidence>
<dbReference type="PANTHER" id="PTHR13222">
    <property type="entry name" value="RB1-INDUCIBLE COILED-COIL"/>
    <property type="match status" value="1"/>
</dbReference>
<dbReference type="STRING" id="425264.A0A3G2S2P7"/>
<dbReference type="EMBL" id="CP033148">
    <property type="protein sequence ID" value="AYO41418.1"/>
    <property type="molecule type" value="Genomic_DNA"/>
</dbReference>
<keyword evidence="2" id="KW-0926">Vacuole</keyword>
<feature type="domain" description="Autophagy protein ATG17-like" evidence="4">
    <location>
        <begin position="142"/>
        <end position="470"/>
    </location>
</feature>
<dbReference type="GO" id="GO:0000045">
    <property type="term" value="P:autophagosome assembly"/>
    <property type="evidence" value="ECO:0007669"/>
    <property type="project" value="UniProtKB-UniRule"/>
</dbReference>
<evidence type="ECO:0000256" key="2">
    <source>
        <dbReference type="RuleBase" id="RU367075"/>
    </source>
</evidence>
<keyword evidence="1 2" id="KW-0072">Autophagy</keyword>
<feature type="region of interest" description="Disordered" evidence="3">
    <location>
        <begin position="566"/>
        <end position="592"/>
    </location>
</feature>
<dbReference type="Pfam" id="PF04108">
    <property type="entry name" value="ATG17_like"/>
    <property type="match status" value="1"/>
</dbReference>
<keyword evidence="2" id="KW-0472">Membrane</keyword>
<keyword evidence="2" id="KW-0813">Transport</keyword>
<dbReference type="PANTHER" id="PTHR13222:SF1">
    <property type="entry name" value="RB1-INDUCIBLE COILED-COIL PROTEIN 1"/>
    <property type="match status" value="1"/>
</dbReference>
<dbReference type="AlphaFoldDB" id="A0A3G2S2P7"/>
<keyword evidence="2" id="KW-0653">Protein transport</keyword>
<dbReference type="GO" id="GO:0015031">
    <property type="term" value="P:protein transport"/>
    <property type="evidence" value="ECO:0007669"/>
    <property type="project" value="UniProtKB-KW"/>
</dbReference>
<comment type="similarity">
    <text evidence="2">Belongs to the ATG11 family.</text>
</comment>
<evidence type="ECO:0000313" key="6">
    <source>
        <dbReference type="Proteomes" id="UP000269793"/>
    </source>
</evidence>
<dbReference type="Proteomes" id="UP000269793">
    <property type="component" value="Chromosome I"/>
</dbReference>
<dbReference type="GO" id="GO:0060090">
    <property type="term" value="F:molecular adaptor activity"/>
    <property type="evidence" value="ECO:0007669"/>
    <property type="project" value="TreeGrafter"/>
</dbReference>
<dbReference type="GO" id="GO:1990316">
    <property type="term" value="C:Atg1/ULK1 kinase complex"/>
    <property type="evidence" value="ECO:0007669"/>
    <property type="project" value="TreeGrafter"/>
</dbReference>
<keyword evidence="6" id="KW-1185">Reference proteome</keyword>
<dbReference type="GO" id="GO:0019901">
    <property type="term" value="F:protein kinase binding"/>
    <property type="evidence" value="ECO:0007669"/>
    <property type="project" value="TreeGrafter"/>
</dbReference>
<comment type="subunit">
    <text evidence="2">Homodimer.</text>
</comment>
<dbReference type="OrthoDB" id="447953at2759"/>
<dbReference type="GO" id="GO:0034517">
    <property type="term" value="P:ribophagy"/>
    <property type="evidence" value="ECO:0007669"/>
    <property type="project" value="TreeGrafter"/>
</dbReference>
<accession>A0A3G2S2P7</accession>
<dbReference type="GO" id="GO:0034045">
    <property type="term" value="C:phagophore assembly site membrane"/>
    <property type="evidence" value="ECO:0007669"/>
    <property type="project" value="UniProtKB-SubCell"/>
</dbReference>
<dbReference type="InterPro" id="IPR045326">
    <property type="entry name" value="ATG17-like_dom"/>
</dbReference>
<sequence length="592" mass="67252">MQSEYDTQVLLVWQRTVVPHHAMRLIVTYNGRAIDVKQPLSQFPIYEHLLDCISLATGILYDALICITKDGLQIDQQVLDQLLCQDQDADTEIFIFDRDLLTSDTDSMVQMLAVSIENTPMTEPPMMLMGSTTPPRLWDAFKSWCHELQQHIRATYAEAESLYENIELIHRSTLVALAHVRLHASNIKSAAEKLASIALRDFAWMEELLVRNEKDMAILRRVPVHPQLLTSKSASTTTESTSSSVVRSTLGDLFDTECVRQSAQSCEHTFERLRKSYTQITQTEAQLNQDLHELAAEIEQTEIEPSNKTFQHMKKLQRELQDDCDAFVIENEKAGFRKPAEWLQIHHRAEVLRGQGANVLSTLDCLAQDRNELMQWHMNLVQDISSLQSDFSELGELMADTDTALEACVQNDFKVLNQVHTIYGAYGATLVEAVRRSEFTQMYLNKAQRIAELMAKVSEKETLRRKRHTQIISDAFPHNAISIETPLPLFDITTRRHDAAPTITRRDEADFRAHLKALDSEAREAHLHPALEAAVLAYMAPLDLEPGDCDASFAAMARHELGLEEALSYDAGDDDDEEDEDDDDESIKYRPT</sequence>
<dbReference type="GO" id="GO:1903599">
    <property type="term" value="P:positive regulation of autophagy of mitochondrion"/>
    <property type="evidence" value="ECO:0007669"/>
    <property type="project" value="UniProtKB-UniRule"/>
</dbReference>